<dbReference type="InterPro" id="IPR042099">
    <property type="entry name" value="ANL_N_sf"/>
</dbReference>
<evidence type="ECO:0000313" key="4">
    <source>
        <dbReference type="Proteomes" id="UP000624244"/>
    </source>
</evidence>
<evidence type="ECO:0000313" key="3">
    <source>
        <dbReference type="EMBL" id="KAF5844147.1"/>
    </source>
</evidence>
<dbReference type="Proteomes" id="UP000624244">
    <property type="component" value="Unassembled WGS sequence"/>
</dbReference>
<dbReference type="GO" id="GO:0006631">
    <property type="term" value="P:fatty acid metabolic process"/>
    <property type="evidence" value="ECO:0007669"/>
    <property type="project" value="TreeGrafter"/>
</dbReference>
<comment type="caution">
    <text evidence="3">The sequence shown here is derived from an EMBL/GenBank/DDBJ whole genome shotgun (WGS) entry which is preliminary data.</text>
</comment>
<dbReference type="GO" id="GO:0031956">
    <property type="term" value="F:medium-chain fatty acid-CoA ligase activity"/>
    <property type="evidence" value="ECO:0007669"/>
    <property type="project" value="TreeGrafter"/>
</dbReference>
<dbReference type="AlphaFoldDB" id="A0A8H5Z7T2"/>
<proteinExistence type="inferred from homology"/>
<accession>A0A8H5Z7T2</accession>
<evidence type="ECO:0000256" key="1">
    <source>
        <dbReference type="ARBA" id="ARBA00006432"/>
    </source>
</evidence>
<sequence length="125" mass="13417">MTPDLYEAVTALGIPLLEVYEMCGRKAKKPLSDCGCCNVIILVSSNLPDGETDDEGLSQAEENTNFKMTKESNVIGEVCVRGKNVMAGYIDNPQANADAFLPNGYFRTGNLGTIDPQASSHLWGG</sequence>
<comment type="similarity">
    <text evidence="1">Belongs to the ATP-dependent AMP-binding enzyme family.</text>
</comment>
<dbReference type="PANTHER" id="PTHR43201:SF5">
    <property type="entry name" value="MEDIUM-CHAIN ACYL-COA LIGASE ACSF2, MITOCHONDRIAL"/>
    <property type="match status" value="1"/>
</dbReference>
<name>A0A8H5Z7T2_COCSA</name>
<evidence type="ECO:0000256" key="2">
    <source>
        <dbReference type="ARBA" id="ARBA00022598"/>
    </source>
</evidence>
<protein>
    <recommendedName>
        <fullName evidence="5">AMP-dependent synthetase/ligase domain-containing protein</fullName>
    </recommendedName>
</protein>
<reference evidence="3" key="1">
    <citation type="submission" date="2019-11" db="EMBL/GenBank/DDBJ databases">
        <title>Bipolaris sorokiniana Genome sequencing.</title>
        <authorList>
            <person name="Wang H."/>
        </authorList>
    </citation>
    <scope>NUCLEOTIDE SEQUENCE</scope>
</reference>
<organism evidence="3 4">
    <name type="scientific">Cochliobolus sativus</name>
    <name type="common">Common root rot and spot blotch fungus</name>
    <name type="synonym">Bipolaris sorokiniana</name>
    <dbReference type="NCBI Taxonomy" id="45130"/>
    <lineage>
        <taxon>Eukaryota</taxon>
        <taxon>Fungi</taxon>
        <taxon>Dikarya</taxon>
        <taxon>Ascomycota</taxon>
        <taxon>Pezizomycotina</taxon>
        <taxon>Dothideomycetes</taxon>
        <taxon>Pleosporomycetidae</taxon>
        <taxon>Pleosporales</taxon>
        <taxon>Pleosporineae</taxon>
        <taxon>Pleosporaceae</taxon>
        <taxon>Bipolaris</taxon>
    </lineage>
</organism>
<dbReference type="PANTHER" id="PTHR43201">
    <property type="entry name" value="ACYL-COA SYNTHETASE"/>
    <property type="match status" value="1"/>
</dbReference>
<keyword evidence="2" id="KW-0436">Ligase</keyword>
<dbReference type="Gene3D" id="3.40.50.12780">
    <property type="entry name" value="N-terminal domain of ligase-like"/>
    <property type="match status" value="1"/>
</dbReference>
<gene>
    <name evidence="3" type="ORF">GGP41_008902</name>
</gene>
<evidence type="ECO:0008006" key="5">
    <source>
        <dbReference type="Google" id="ProtNLM"/>
    </source>
</evidence>
<dbReference type="SUPFAM" id="SSF56801">
    <property type="entry name" value="Acetyl-CoA synthetase-like"/>
    <property type="match status" value="1"/>
</dbReference>
<dbReference type="EMBL" id="WNKQ01000028">
    <property type="protein sequence ID" value="KAF5844147.1"/>
    <property type="molecule type" value="Genomic_DNA"/>
</dbReference>